<proteinExistence type="predicted"/>
<dbReference type="Proteomes" id="UP000499080">
    <property type="component" value="Unassembled WGS sequence"/>
</dbReference>
<reference evidence="1 2" key="1">
    <citation type="journal article" date="2019" name="Sci. Rep.">
        <title>Orb-weaving spider Araneus ventricosus genome elucidates the spidroin gene catalogue.</title>
        <authorList>
            <person name="Kono N."/>
            <person name="Nakamura H."/>
            <person name="Ohtoshi R."/>
            <person name="Moran D.A.P."/>
            <person name="Shinohara A."/>
            <person name="Yoshida Y."/>
            <person name="Fujiwara M."/>
            <person name="Mori M."/>
            <person name="Tomita M."/>
            <person name="Arakawa K."/>
        </authorList>
    </citation>
    <scope>NUCLEOTIDE SEQUENCE [LARGE SCALE GENOMIC DNA]</scope>
</reference>
<evidence type="ECO:0000313" key="1">
    <source>
        <dbReference type="EMBL" id="GBN30445.1"/>
    </source>
</evidence>
<dbReference type="EMBL" id="BGPR01007916">
    <property type="protein sequence ID" value="GBN30445.1"/>
    <property type="molecule type" value="Genomic_DNA"/>
</dbReference>
<comment type="caution">
    <text evidence="1">The sequence shown here is derived from an EMBL/GenBank/DDBJ whole genome shotgun (WGS) entry which is preliminary data.</text>
</comment>
<dbReference type="AlphaFoldDB" id="A0A4Y2MTL1"/>
<accession>A0A4Y2MTL1</accession>
<sequence>MFTKEYPDFKGYISSGKSIHTIPRIVVNEKFRSSLQGERSLGEFLFGVTGLKGTHMGYRTEHHFMPETPNKNSLKDLSPCKELTNFSFTTIRGMVGMRFNFYLNSVSDMKWKKHRKTLLNCPANYGGGSEMNKVVKYKYRVWINMQKSKRGMHKSTYDKNSEKEKKFKTLGMI</sequence>
<organism evidence="1 2">
    <name type="scientific">Araneus ventricosus</name>
    <name type="common">Orbweaver spider</name>
    <name type="synonym">Epeira ventricosa</name>
    <dbReference type="NCBI Taxonomy" id="182803"/>
    <lineage>
        <taxon>Eukaryota</taxon>
        <taxon>Metazoa</taxon>
        <taxon>Ecdysozoa</taxon>
        <taxon>Arthropoda</taxon>
        <taxon>Chelicerata</taxon>
        <taxon>Arachnida</taxon>
        <taxon>Araneae</taxon>
        <taxon>Araneomorphae</taxon>
        <taxon>Entelegynae</taxon>
        <taxon>Araneoidea</taxon>
        <taxon>Araneidae</taxon>
        <taxon>Araneus</taxon>
    </lineage>
</organism>
<name>A0A4Y2MTL1_ARAVE</name>
<keyword evidence="2" id="KW-1185">Reference proteome</keyword>
<gene>
    <name evidence="1" type="ORF">AVEN_17768_1</name>
</gene>
<protein>
    <submittedName>
        <fullName evidence="1">Uncharacterized protein</fullName>
    </submittedName>
</protein>
<evidence type="ECO:0000313" key="2">
    <source>
        <dbReference type="Proteomes" id="UP000499080"/>
    </source>
</evidence>